<evidence type="ECO:0000256" key="7">
    <source>
        <dbReference type="SAM" id="MobiDB-lite"/>
    </source>
</evidence>
<evidence type="ECO:0000256" key="2">
    <source>
        <dbReference type="ARBA" id="ARBA00022490"/>
    </source>
</evidence>
<protein>
    <submittedName>
        <fullName evidence="10">CAP-Gly domain-containing linker protein 1-like</fullName>
    </submittedName>
</protein>
<reference evidence="10" key="1">
    <citation type="submission" date="2025-08" db="UniProtKB">
        <authorList>
            <consortium name="RefSeq"/>
        </authorList>
    </citation>
    <scope>IDENTIFICATION</scope>
</reference>
<evidence type="ECO:0000256" key="4">
    <source>
        <dbReference type="ARBA" id="ARBA00023054"/>
    </source>
</evidence>
<evidence type="ECO:0000256" key="6">
    <source>
        <dbReference type="SAM" id="Coils"/>
    </source>
</evidence>
<feature type="compositionally biased region" description="Basic and acidic residues" evidence="7">
    <location>
        <begin position="65"/>
        <end position="91"/>
    </location>
</feature>
<feature type="coiled-coil region" evidence="6">
    <location>
        <begin position="180"/>
        <end position="207"/>
    </location>
</feature>
<gene>
    <name evidence="10" type="primary">LOC113466721</name>
</gene>
<dbReference type="Proteomes" id="UP000079169">
    <property type="component" value="Unplaced"/>
</dbReference>
<evidence type="ECO:0000313" key="10">
    <source>
        <dbReference type="RefSeq" id="XP_026678185.1"/>
    </source>
</evidence>
<dbReference type="InterPro" id="IPR032108">
    <property type="entry name" value="CLIP1_ZNF"/>
</dbReference>
<feature type="region of interest" description="Disordered" evidence="7">
    <location>
        <begin position="141"/>
        <end position="163"/>
    </location>
</feature>
<feature type="region of interest" description="Disordered" evidence="7">
    <location>
        <begin position="1"/>
        <end position="52"/>
    </location>
</feature>
<evidence type="ECO:0000256" key="5">
    <source>
        <dbReference type="ARBA" id="ARBA00023212"/>
    </source>
</evidence>
<organism evidence="9 10">
    <name type="scientific">Diaphorina citri</name>
    <name type="common">Asian citrus psyllid</name>
    <dbReference type="NCBI Taxonomy" id="121845"/>
    <lineage>
        <taxon>Eukaryota</taxon>
        <taxon>Metazoa</taxon>
        <taxon>Ecdysozoa</taxon>
        <taxon>Arthropoda</taxon>
        <taxon>Hexapoda</taxon>
        <taxon>Insecta</taxon>
        <taxon>Pterygota</taxon>
        <taxon>Neoptera</taxon>
        <taxon>Paraneoptera</taxon>
        <taxon>Hemiptera</taxon>
        <taxon>Sternorrhyncha</taxon>
        <taxon>Psylloidea</taxon>
        <taxon>Psyllidae</taxon>
        <taxon>Diaphorininae</taxon>
        <taxon>Diaphorina</taxon>
    </lineage>
</organism>
<proteinExistence type="predicted"/>
<feature type="domain" description="CLIP1 zinc knuckle" evidence="8">
    <location>
        <begin position="233"/>
        <end position="250"/>
    </location>
</feature>
<sequence>MTGLQEELERAKADLEKAREEGKRLKTERAKVEAEEKNAKNQSELASQLEKSNKLIKQLTAVTAEQKERADKLEATLKTRAENETENESLKKTVQELRSALQAAEAKSAATASNKSDLEDLRRKLSEVEKDKTKLETQLSELKKQKQSNGIANSVGAGDSSGNNEMAKIIEEKEFAESQVNFLNSIIADQQRALEELKATVHALETNPRDPNYGVDSGGGGGKIAGSRVIAPRLFCDICDVFDAHDTDDCPRQGGSSSPPLEQTHVLPRHFERPYCDTCESE</sequence>
<evidence type="ECO:0000259" key="8">
    <source>
        <dbReference type="Pfam" id="PF16641"/>
    </source>
</evidence>
<evidence type="ECO:0000313" key="9">
    <source>
        <dbReference type="Proteomes" id="UP000079169"/>
    </source>
</evidence>
<comment type="subcellular location">
    <subcellularLocation>
        <location evidence="1">Cytoplasm</location>
        <location evidence="1">Cytoskeleton</location>
    </subcellularLocation>
</comment>
<feature type="region of interest" description="Disordered" evidence="7">
    <location>
        <begin position="64"/>
        <end position="91"/>
    </location>
</feature>
<evidence type="ECO:0000256" key="3">
    <source>
        <dbReference type="ARBA" id="ARBA00022701"/>
    </source>
</evidence>
<keyword evidence="9" id="KW-1185">Reference proteome</keyword>
<feature type="compositionally biased region" description="Polar residues" evidence="7">
    <location>
        <begin position="40"/>
        <end position="50"/>
    </location>
</feature>
<dbReference type="PaxDb" id="121845-A0A3Q0IUZ7"/>
<dbReference type="STRING" id="121845.A0A3Q0IUZ7"/>
<dbReference type="GO" id="GO:0005874">
    <property type="term" value="C:microtubule"/>
    <property type="evidence" value="ECO:0007669"/>
    <property type="project" value="UniProtKB-KW"/>
</dbReference>
<keyword evidence="2" id="KW-0963">Cytoplasm</keyword>
<evidence type="ECO:0000256" key="1">
    <source>
        <dbReference type="ARBA" id="ARBA00004245"/>
    </source>
</evidence>
<feature type="compositionally biased region" description="Basic and acidic residues" evidence="7">
    <location>
        <begin position="7"/>
        <end position="39"/>
    </location>
</feature>
<keyword evidence="5" id="KW-0206">Cytoskeleton</keyword>
<dbReference type="RefSeq" id="XP_026678185.1">
    <property type="nucleotide sequence ID" value="XM_026822384.1"/>
</dbReference>
<keyword evidence="3" id="KW-0493">Microtubule</keyword>
<dbReference type="Pfam" id="PF16641">
    <property type="entry name" value="CLIP1_ZNF"/>
    <property type="match status" value="1"/>
</dbReference>
<name>A0A3Q0IUZ7_DIACI</name>
<dbReference type="GeneID" id="113466721"/>
<dbReference type="KEGG" id="dci:113466721"/>
<dbReference type="AlphaFoldDB" id="A0A3Q0IUZ7"/>
<keyword evidence="4 6" id="KW-0175">Coiled coil</keyword>
<accession>A0A3Q0IUZ7</accession>